<dbReference type="PANTHER" id="PTHR33116">
    <property type="entry name" value="REVERSE TRANSCRIPTASE ZINC-BINDING DOMAIN-CONTAINING PROTEIN-RELATED-RELATED"/>
    <property type="match status" value="1"/>
</dbReference>
<keyword evidence="3" id="KW-0548">Nucleotidyltransferase</keyword>
<gene>
    <name evidence="3" type="ORF">Tco_1041294</name>
</gene>
<feature type="domain" description="Reverse transcriptase" evidence="2">
    <location>
        <begin position="296"/>
        <end position="528"/>
    </location>
</feature>
<organism evidence="3 4">
    <name type="scientific">Tanacetum coccineum</name>
    <dbReference type="NCBI Taxonomy" id="301880"/>
    <lineage>
        <taxon>Eukaryota</taxon>
        <taxon>Viridiplantae</taxon>
        <taxon>Streptophyta</taxon>
        <taxon>Embryophyta</taxon>
        <taxon>Tracheophyta</taxon>
        <taxon>Spermatophyta</taxon>
        <taxon>Magnoliopsida</taxon>
        <taxon>eudicotyledons</taxon>
        <taxon>Gunneridae</taxon>
        <taxon>Pentapetalae</taxon>
        <taxon>asterids</taxon>
        <taxon>campanulids</taxon>
        <taxon>Asterales</taxon>
        <taxon>Asteraceae</taxon>
        <taxon>Asteroideae</taxon>
        <taxon>Anthemideae</taxon>
        <taxon>Anthemidinae</taxon>
        <taxon>Tanacetum</taxon>
    </lineage>
</organism>
<feature type="transmembrane region" description="Helical" evidence="1">
    <location>
        <begin position="670"/>
        <end position="689"/>
    </location>
</feature>
<dbReference type="GO" id="GO:0003964">
    <property type="term" value="F:RNA-directed DNA polymerase activity"/>
    <property type="evidence" value="ECO:0007669"/>
    <property type="project" value="UniProtKB-KW"/>
</dbReference>
<proteinExistence type="predicted"/>
<name>A0ABQ5GHF5_9ASTR</name>
<dbReference type="Pfam" id="PF00078">
    <property type="entry name" value="RVT_1"/>
    <property type="match status" value="1"/>
</dbReference>
<dbReference type="InterPro" id="IPR000477">
    <property type="entry name" value="RT_dom"/>
</dbReference>
<dbReference type="SUPFAM" id="SSF56672">
    <property type="entry name" value="DNA/RNA polymerases"/>
    <property type="match status" value="1"/>
</dbReference>
<keyword evidence="3" id="KW-0808">Transferase</keyword>
<evidence type="ECO:0000259" key="2">
    <source>
        <dbReference type="PROSITE" id="PS50878"/>
    </source>
</evidence>
<keyword evidence="1" id="KW-1133">Transmembrane helix</keyword>
<dbReference type="Proteomes" id="UP001151760">
    <property type="component" value="Unassembled WGS sequence"/>
</dbReference>
<dbReference type="InterPro" id="IPR043502">
    <property type="entry name" value="DNA/RNA_pol_sf"/>
</dbReference>
<keyword evidence="1" id="KW-0812">Transmembrane</keyword>
<evidence type="ECO:0000313" key="4">
    <source>
        <dbReference type="Proteomes" id="UP001151760"/>
    </source>
</evidence>
<accession>A0ABQ5GHF5</accession>
<reference evidence="3" key="1">
    <citation type="journal article" date="2022" name="Int. J. Mol. Sci.">
        <title>Draft Genome of Tanacetum Coccineum: Genomic Comparison of Closely Related Tanacetum-Family Plants.</title>
        <authorList>
            <person name="Yamashiro T."/>
            <person name="Shiraishi A."/>
            <person name="Nakayama K."/>
            <person name="Satake H."/>
        </authorList>
    </citation>
    <scope>NUCLEOTIDE SEQUENCE</scope>
</reference>
<evidence type="ECO:0000256" key="1">
    <source>
        <dbReference type="SAM" id="Phobius"/>
    </source>
</evidence>
<dbReference type="PROSITE" id="PS50878">
    <property type="entry name" value="RT_POL"/>
    <property type="match status" value="1"/>
</dbReference>
<keyword evidence="1" id="KW-0472">Membrane</keyword>
<feature type="transmembrane region" description="Helical" evidence="1">
    <location>
        <begin position="701"/>
        <end position="721"/>
    </location>
</feature>
<evidence type="ECO:0000313" key="3">
    <source>
        <dbReference type="EMBL" id="GJT74569.1"/>
    </source>
</evidence>
<keyword evidence="3" id="KW-0695">RNA-directed DNA polymerase</keyword>
<dbReference type="PANTHER" id="PTHR33116:SF81">
    <property type="entry name" value="RNA-DIRECTED DNA POLYMERASE"/>
    <property type="match status" value="1"/>
</dbReference>
<sequence>MTVMVRLIVIHPPRNDMPDEQRGIKRQNSNSKVSEMWFILTGNLCFKGTKQVVHGDHRRGCSNSTLLRPHTNIEHIQLIDVEVQDAAAELDRLATISKDMELITRNRIRNALGGIVVGLSIDLSAEKSTKEPRCRSLISDRLVKNLGTIWIGSVSFVCKSGRRENHRNGSTGLSQSEKGRCDFLFSLLWGKHRWSNLEIVVISPALVLDEECVVERISLMCYGRVKSIDSITSYNPFSWTRKFVMFMSYLGGLKLIMDFVSDERQPSLRRVYGKFTDFCGTWNGEAILMGDYYEVRTMLKDEGSKNSLFSELRDMNKRMEDMGFRPERQSPMALEVTRTRNPILVKKTLKTLIRFGCVGLGVNKSPWARHGFTLNSYRRILERKKKKAMFFKVDVAKADDSASLLVNGSPSDEFHIHRGLKQGDPLSPFLFILVMEALHLSVCKAVDEDVFKGIQLQGSLALSHLFYADDAFFYGESLDNNLRGIINILKCFQSRVGLQINIHKSQILGVGVPRSRVEDMASFLGCTIMENKFRYLGVMVGAGMTRHKAWDDMILLWFFVLSKRFMGKIDSHSVRKVSHMEFAFEGKVQVLMSSDCDSVRIALRLDPEDCQSTSFWKGLYWDIPLRFCIVFAVGGRSISSFGVRSQNGTSGSLLFVFRVQLKVFWKESSTLLGGLFGDFGIVLLLMLISRLDRSFLRILSLPPFFGVIVGVVGSSLGMIGLKTRI</sequence>
<comment type="caution">
    <text evidence="3">The sequence shown here is derived from an EMBL/GenBank/DDBJ whole genome shotgun (WGS) entry which is preliminary data.</text>
</comment>
<reference evidence="3" key="2">
    <citation type="submission" date="2022-01" db="EMBL/GenBank/DDBJ databases">
        <authorList>
            <person name="Yamashiro T."/>
            <person name="Shiraishi A."/>
            <person name="Satake H."/>
            <person name="Nakayama K."/>
        </authorList>
    </citation>
    <scope>NUCLEOTIDE SEQUENCE</scope>
</reference>
<keyword evidence="4" id="KW-1185">Reference proteome</keyword>
<protein>
    <submittedName>
        <fullName evidence="3">RNA-directed DNA polymerase, eukaryota</fullName>
    </submittedName>
</protein>
<dbReference type="EMBL" id="BQNB010018452">
    <property type="protein sequence ID" value="GJT74569.1"/>
    <property type="molecule type" value="Genomic_DNA"/>
</dbReference>